<feature type="binding site" description="axial binding residue" evidence="6">
    <location>
        <position position="137"/>
    </location>
    <ligand>
        <name>heme c</name>
        <dbReference type="ChEBI" id="CHEBI:61717"/>
    </ligand>
    <ligandPart>
        <name>Fe</name>
        <dbReference type="ChEBI" id="CHEBI:18248"/>
    </ligandPart>
</feature>
<evidence type="ECO:0000313" key="10">
    <source>
        <dbReference type="Proteomes" id="UP000280346"/>
    </source>
</evidence>
<dbReference type="PROSITE" id="PS51009">
    <property type="entry name" value="CYTCII"/>
    <property type="match status" value="1"/>
</dbReference>
<dbReference type="AlphaFoldDB" id="A0A3S0XEA6"/>
<keyword evidence="2 7" id="KW-0349">Heme</keyword>
<dbReference type="GO" id="GO:0005506">
    <property type="term" value="F:iron ion binding"/>
    <property type="evidence" value="ECO:0007669"/>
    <property type="project" value="InterPro"/>
</dbReference>
<dbReference type="GO" id="GO:0022900">
    <property type="term" value="P:electron transport chain"/>
    <property type="evidence" value="ECO:0007669"/>
    <property type="project" value="InterPro"/>
</dbReference>
<keyword evidence="5 6" id="KW-0408">Iron</keyword>
<dbReference type="InterPro" id="IPR015984">
    <property type="entry name" value="Cyt_c_prime_subgr"/>
</dbReference>
<dbReference type="RefSeq" id="WP_126994136.1">
    <property type="nucleotide sequence ID" value="NZ_JBNPXW010000001.1"/>
</dbReference>
<feature type="chain" id="PRO_5018733218" evidence="8">
    <location>
        <begin position="23"/>
        <end position="143"/>
    </location>
</feature>
<dbReference type="OrthoDB" id="9811729at2"/>
<evidence type="ECO:0000256" key="3">
    <source>
        <dbReference type="ARBA" id="ARBA00022723"/>
    </source>
</evidence>
<dbReference type="EMBL" id="RZIJ01000001">
    <property type="protein sequence ID" value="RUQ75813.1"/>
    <property type="molecule type" value="Genomic_DNA"/>
</dbReference>
<dbReference type="InterPro" id="IPR012127">
    <property type="entry name" value="Cyt_c_prime"/>
</dbReference>
<protein>
    <submittedName>
        <fullName evidence="9">Cytochrome c</fullName>
    </submittedName>
</protein>
<feature type="signal peptide" evidence="8">
    <location>
        <begin position="1"/>
        <end position="22"/>
    </location>
</feature>
<feature type="binding site" description="covalent" evidence="7">
    <location>
        <position position="136"/>
    </location>
    <ligand>
        <name>heme c</name>
        <dbReference type="ChEBI" id="CHEBI:61717"/>
    </ligand>
</feature>
<comment type="PTM">
    <text evidence="7">Binds 1 heme group per subunit.</text>
</comment>
<evidence type="ECO:0000256" key="5">
    <source>
        <dbReference type="ARBA" id="ARBA00023004"/>
    </source>
</evidence>
<name>A0A3S0XEA6_9PROT</name>
<dbReference type="Pfam" id="PF01322">
    <property type="entry name" value="Cytochrom_C_2"/>
    <property type="match status" value="1"/>
</dbReference>
<keyword evidence="10" id="KW-1185">Reference proteome</keyword>
<accession>A0A3S0XEA6</accession>
<gene>
    <name evidence="9" type="ORF">EJ913_01495</name>
</gene>
<reference evidence="9 10" key="1">
    <citation type="submission" date="2018-12" db="EMBL/GenBank/DDBJ databases">
        <authorList>
            <person name="Yang Y."/>
        </authorList>
    </citation>
    <scope>NUCLEOTIDE SEQUENCE [LARGE SCALE GENOMIC DNA]</scope>
    <source>
        <strain evidence="9 10">GSF71</strain>
    </source>
</reference>
<dbReference type="Gene3D" id="1.20.120.10">
    <property type="entry name" value="Cytochrome c/b562"/>
    <property type="match status" value="1"/>
</dbReference>
<evidence type="ECO:0000256" key="6">
    <source>
        <dbReference type="PIRSR" id="PIRSR000027-1"/>
    </source>
</evidence>
<dbReference type="Proteomes" id="UP000280346">
    <property type="component" value="Unassembled WGS sequence"/>
</dbReference>
<evidence type="ECO:0000256" key="2">
    <source>
        <dbReference type="ARBA" id="ARBA00022617"/>
    </source>
</evidence>
<dbReference type="GO" id="GO:0042597">
    <property type="term" value="C:periplasmic space"/>
    <property type="evidence" value="ECO:0007669"/>
    <property type="project" value="InterPro"/>
</dbReference>
<evidence type="ECO:0000256" key="8">
    <source>
        <dbReference type="SAM" id="SignalP"/>
    </source>
</evidence>
<dbReference type="GO" id="GO:0009055">
    <property type="term" value="F:electron transfer activity"/>
    <property type="evidence" value="ECO:0007669"/>
    <property type="project" value="InterPro"/>
</dbReference>
<dbReference type="InterPro" id="IPR010980">
    <property type="entry name" value="Cyt_c/b562"/>
</dbReference>
<dbReference type="PIRSF" id="PIRSF000027">
    <property type="entry name" value="Cytc_c_prime"/>
    <property type="match status" value="1"/>
</dbReference>
<feature type="binding site" description="covalent" evidence="7">
    <location>
        <position position="133"/>
    </location>
    <ligand>
        <name>heme c</name>
        <dbReference type="ChEBI" id="CHEBI:61717"/>
    </ligand>
</feature>
<evidence type="ECO:0000313" key="9">
    <source>
        <dbReference type="EMBL" id="RUQ75813.1"/>
    </source>
</evidence>
<keyword evidence="8" id="KW-0732">Signal</keyword>
<keyword evidence="1" id="KW-0813">Transport</keyword>
<evidence type="ECO:0000256" key="7">
    <source>
        <dbReference type="PIRSR" id="PIRSR000027-2"/>
    </source>
</evidence>
<evidence type="ECO:0000256" key="1">
    <source>
        <dbReference type="ARBA" id="ARBA00022448"/>
    </source>
</evidence>
<dbReference type="GO" id="GO:0020037">
    <property type="term" value="F:heme binding"/>
    <property type="evidence" value="ECO:0007669"/>
    <property type="project" value="InterPro"/>
</dbReference>
<proteinExistence type="predicted"/>
<organism evidence="9 10">
    <name type="scientific">Azospirillum doebereinerae</name>
    <dbReference type="NCBI Taxonomy" id="92933"/>
    <lineage>
        <taxon>Bacteria</taxon>
        <taxon>Pseudomonadati</taxon>
        <taxon>Pseudomonadota</taxon>
        <taxon>Alphaproteobacteria</taxon>
        <taxon>Rhodospirillales</taxon>
        <taxon>Azospirillaceae</taxon>
        <taxon>Azospirillum</taxon>
    </lineage>
</organism>
<keyword evidence="4" id="KW-0249">Electron transport</keyword>
<comment type="caution">
    <text evidence="9">The sequence shown here is derived from an EMBL/GenBank/DDBJ whole genome shotgun (WGS) entry which is preliminary data.</text>
</comment>
<evidence type="ECO:0000256" key="4">
    <source>
        <dbReference type="ARBA" id="ARBA00022982"/>
    </source>
</evidence>
<keyword evidence="3 6" id="KW-0479">Metal-binding</keyword>
<dbReference type="InterPro" id="IPR002321">
    <property type="entry name" value="Cyt_c_II"/>
</dbReference>
<dbReference type="PRINTS" id="PR00608">
    <property type="entry name" value="CYTCHROMECII"/>
</dbReference>
<sequence length="143" mass="14708">MLSRIVIAATAALVLTGGVALAQQDVIKARQDGFSDYKKAMGEIKDALGKDQLAAIVPVGQRIEAFAAKIPGLFPPGSDKGKTGAKEVIWANFSDFTIKAKGAETAGKALADAAATGDKAATGQAFAALADACKACHQRYRAD</sequence>
<dbReference type="SUPFAM" id="SSF47175">
    <property type="entry name" value="Cytochromes"/>
    <property type="match status" value="1"/>
</dbReference>